<dbReference type="RefSeq" id="WP_212643227.1">
    <property type="nucleotide sequence ID" value="NZ_CP074132.1"/>
</dbReference>
<name>A0ABX8C9C6_9ACTN</name>
<dbReference type="EMBL" id="CP074132">
    <property type="protein sequence ID" value="QUX30460.1"/>
    <property type="molecule type" value="Genomic_DNA"/>
</dbReference>
<dbReference type="Pfam" id="PF14013">
    <property type="entry name" value="MT0933_antitox"/>
    <property type="match status" value="1"/>
</dbReference>
<reference evidence="3" key="1">
    <citation type="submission" date="2021-05" db="EMBL/GenBank/DDBJ databases">
        <title>Direct Submission.</title>
        <authorList>
            <person name="Li K."/>
            <person name="Gao J."/>
        </authorList>
    </citation>
    <scope>NUCLEOTIDE SEQUENCE [LARGE SCALE GENOMIC DNA]</scope>
    <source>
        <strain evidence="3">HDS12</strain>
    </source>
</reference>
<evidence type="ECO:0000256" key="1">
    <source>
        <dbReference type="SAM" id="MobiDB-lite"/>
    </source>
</evidence>
<keyword evidence="3" id="KW-1185">Reference proteome</keyword>
<proteinExistence type="predicted"/>
<accession>A0ABX8C9C6</accession>
<dbReference type="Proteomes" id="UP000678016">
    <property type="component" value="Chromosome"/>
</dbReference>
<protein>
    <submittedName>
        <fullName evidence="2">Antitoxin</fullName>
    </submittedName>
</protein>
<evidence type="ECO:0000313" key="3">
    <source>
        <dbReference type="Proteomes" id="UP000678016"/>
    </source>
</evidence>
<organism evidence="2 3">
    <name type="scientific">Nocardiopsis akebiae</name>
    <dbReference type="NCBI Taxonomy" id="2831968"/>
    <lineage>
        <taxon>Bacteria</taxon>
        <taxon>Bacillati</taxon>
        <taxon>Actinomycetota</taxon>
        <taxon>Actinomycetes</taxon>
        <taxon>Streptosporangiales</taxon>
        <taxon>Nocardiopsidaceae</taxon>
        <taxon>Nocardiopsis</taxon>
    </lineage>
</organism>
<gene>
    <name evidence="2" type="ORF">KGD83_08045</name>
</gene>
<evidence type="ECO:0000313" key="2">
    <source>
        <dbReference type="EMBL" id="QUX30460.1"/>
    </source>
</evidence>
<feature type="compositionally biased region" description="Basic and acidic residues" evidence="1">
    <location>
        <begin position="55"/>
        <end position="80"/>
    </location>
</feature>
<dbReference type="InterPro" id="IPR028037">
    <property type="entry name" value="Antitoxin_Rv0909/MT0933"/>
</dbReference>
<feature type="region of interest" description="Disordered" evidence="1">
    <location>
        <begin position="33"/>
        <end position="80"/>
    </location>
</feature>
<sequence length="80" mass="8669">MSGTGDAFKRLKKAVDDNAEHAQGLVGKAARAAKKATGGAHDDRIDRGAGAATEYLRKRARENERPRPDGEVRRDGENPR</sequence>